<dbReference type="Gene3D" id="3.90.1200.10">
    <property type="match status" value="1"/>
</dbReference>
<dbReference type="SUPFAM" id="SSF56112">
    <property type="entry name" value="Protein kinase-like (PK-like)"/>
    <property type="match status" value="1"/>
</dbReference>
<sequence>MTELTVPAWLNETFLETVFQEKEINQRSIPIIDYDIKSVMPPGSNYSSDMFRVRVVYSQEQATSVIIKVPVVEGVFKEIEEYFSREPIMYEKQLPAMSKKINHEFAPKSFYSPLKNVLVLKDLKDEGYVIADKFKQLDYPHCELVFKTIAKFHAASLACYHEDLRFIEGVSAENFYIEGGTSFKSFMEGFMNQFGKAFDMFGVSDSFKRLFNDRVGGLWDSGVMACKPKETGLNVLVHGDLWCNNLMFKYDGSGNLLDVKFLDYQRTKFCSPVVDLLYFLWSSANSEVLESRQKELYSIYLETLNSTLEHLGSEARLTEEELQDDLRALSDWALICLCFTTPLMLAEPDNALDLEAIDLHSVENDENTRKVQKMYGGKYAKTLIPRLTSSYEKWVNGLYT</sequence>
<dbReference type="AlphaFoldDB" id="A0A1B6JF48"/>
<organism evidence="2">
    <name type="scientific">Homalodisca liturata</name>
    <dbReference type="NCBI Taxonomy" id="320908"/>
    <lineage>
        <taxon>Eukaryota</taxon>
        <taxon>Metazoa</taxon>
        <taxon>Ecdysozoa</taxon>
        <taxon>Arthropoda</taxon>
        <taxon>Hexapoda</taxon>
        <taxon>Insecta</taxon>
        <taxon>Pterygota</taxon>
        <taxon>Neoptera</taxon>
        <taxon>Paraneoptera</taxon>
        <taxon>Hemiptera</taxon>
        <taxon>Auchenorrhyncha</taxon>
        <taxon>Membracoidea</taxon>
        <taxon>Cicadellidae</taxon>
        <taxon>Cicadellinae</taxon>
        <taxon>Proconiini</taxon>
        <taxon>Homalodisca</taxon>
    </lineage>
</organism>
<protein>
    <recommendedName>
        <fullName evidence="1">CHK kinase-like domain-containing protein</fullName>
    </recommendedName>
</protein>
<dbReference type="SMART" id="SM00587">
    <property type="entry name" value="CHK"/>
    <property type="match status" value="1"/>
</dbReference>
<proteinExistence type="predicted"/>
<dbReference type="InterPro" id="IPR004119">
    <property type="entry name" value="EcKL"/>
</dbReference>
<reference evidence="2" key="1">
    <citation type="submission" date="2015-11" db="EMBL/GenBank/DDBJ databases">
        <title>De novo transcriptome assembly of four potential Pierce s Disease insect vectors from Arizona vineyards.</title>
        <authorList>
            <person name="Tassone E.E."/>
        </authorList>
    </citation>
    <scope>NUCLEOTIDE SEQUENCE</scope>
</reference>
<evidence type="ECO:0000313" key="2">
    <source>
        <dbReference type="EMBL" id="JAS97772.1"/>
    </source>
</evidence>
<dbReference type="PANTHER" id="PTHR11012">
    <property type="entry name" value="PROTEIN KINASE-LIKE DOMAIN-CONTAINING"/>
    <property type="match status" value="1"/>
</dbReference>
<dbReference type="InterPro" id="IPR015897">
    <property type="entry name" value="CHK_kinase-like"/>
</dbReference>
<gene>
    <name evidence="2" type="ORF">g.7343</name>
</gene>
<accession>A0A1B6JF48</accession>
<dbReference type="InterPro" id="IPR011009">
    <property type="entry name" value="Kinase-like_dom_sf"/>
</dbReference>
<feature type="domain" description="CHK kinase-like" evidence="1">
    <location>
        <begin position="118"/>
        <end position="310"/>
    </location>
</feature>
<name>A0A1B6JF48_9HEMI</name>
<dbReference type="EMBL" id="GECU01009934">
    <property type="protein sequence ID" value="JAS97772.1"/>
    <property type="molecule type" value="Transcribed_RNA"/>
</dbReference>
<dbReference type="Pfam" id="PF02958">
    <property type="entry name" value="EcKL"/>
    <property type="match status" value="1"/>
</dbReference>
<dbReference type="PANTHER" id="PTHR11012:SF56">
    <property type="entry name" value="CHK KINASE-LIKE DOMAIN-CONTAINING PROTEIN-RELATED"/>
    <property type="match status" value="1"/>
</dbReference>
<evidence type="ECO:0000259" key="1">
    <source>
        <dbReference type="SMART" id="SM00587"/>
    </source>
</evidence>